<dbReference type="PANTHER" id="PTHR33546:SF1">
    <property type="entry name" value="LARGE, MULTIFUNCTIONAL SECRETED PROTEIN"/>
    <property type="match status" value="1"/>
</dbReference>
<evidence type="ECO:0000256" key="1">
    <source>
        <dbReference type="ARBA" id="ARBA00022617"/>
    </source>
</evidence>
<dbReference type="Pfam" id="PF13646">
    <property type="entry name" value="HEAT_2"/>
    <property type="match status" value="1"/>
</dbReference>
<dbReference type="GO" id="GO:0009055">
    <property type="term" value="F:electron transfer activity"/>
    <property type="evidence" value="ECO:0007669"/>
    <property type="project" value="InterPro"/>
</dbReference>
<dbReference type="Proteomes" id="UP000240009">
    <property type="component" value="Unassembled WGS sequence"/>
</dbReference>
<proteinExistence type="predicted"/>
<dbReference type="GO" id="GO:0046872">
    <property type="term" value="F:metal ion binding"/>
    <property type="evidence" value="ECO:0007669"/>
    <property type="project" value="UniProtKB-KW"/>
</dbReference>
<dbReference type="SUPFAM" id="SSF48371">
    <property type="entry name" value="ARM repeat"/>
    <property type="match status" value="1"/>
</dbReference>
<dbReference type="SUPFAM" id="SSF46626">
    <property type="entry name" value="Cytochrome c"/>
    <property type="match status" value="1"/>
</dbReference>
<evidence type="ECO:0000259" key="5">
    <source>
        <dbReference type="PROSITE" id="PS51007"/>
    </source>
</evidence>
<dbReference type="GO" id="GO:0020037">
    <property type="term" value="F:heme binding"/>
    <property type="evidence" value="ECO:0007669"/>
    <property type="project" value="InterPro"/>
</dbReference>
<evidence type="ECO:0000256" key="2">
    <source>
        <dbReference type="ARBA" id="ARBA00022723"/>
    </source>
</evidence>
<feature type="domain" description="Cytochrome c" evidence="5">
    <location>
        <begin position="887"/>
        <end position="1020"/>
    </location>
</feature>
<keyword evidence="1 4" id="KW-0349">Heme</keyword>
<dbReference type="Gene3D" id="2.120.10.30">
    <property type="entry name" value="TolB, C-terminal domain"/>
    <property type="match status" value="1"/>
</dbReference>
<dbReference type="InterPro" id="IPR013428">
    <property type="entry name" value="Membrane-bound_put_N"/>
</dbReference>
<dbReference type="NCBIfam" id="TIGR02604">
    <property type="entry name" value="Piru_Ver_Nterm"/>
    <property type="match status" value="1"/>
</dbReference>
<evidence type="ECO:0000256" key="4">
    <source>
        <dbReference type="PROSITE-ProRule" id="PRU00433"/>
    </source>
</evidence>
<dbReference type="Pfam" id="PF00034">
    <property type="entry name" value="Cytochrom_C"/>
    <property type="match status" value="1"/>
</dbReference>
<gene>
    <name evidence="6" type="ORF">C5Y96_09460</name>
</gene>
<dbReference type="Pfam" id="PF23500">
    <property type="entry name" value="DUF7133"/>
    <property type="match status" value="1"/>
</dbReference>
<dbReference type="InterPro" id="IPR055557">
    <property type="entry name" value="DUF7133"/>
</dbReference>
<dbReference type="SUPFAM" id="SSF50952">
    <property type="entry name" value="Soluble quinoprotein glucose dehydrogenase"/>
    <property type="match status" value="1"/>
</dbReference>
<comment type="caution">
    <text evidence="6">The sequence shown here is derived from an EMBL/GenBank/DDBJ whole genome shotgun (WGS) entry which is preliminary data.</text>
</comment>
<dbReference type="NCBIfam" id="TIGR02603">
    <property type="entry name" value="CxxCH_TIGR02603"/>
    <property type="match status" value="1"/>
</dbReference>
<dbReference type="EMBL" id="PUIA01000030">
    <property type="protein sequence ID" value="PQO35258.1"/>
    <property type="molecule type" value="Genomic_DNA"/>
</dbReference>
<dbReference type="InterPro" id="IPR011989">
    <property type="entry name" value="ARM-like"/>
</dbReference>
<dbReference type="Gene3D" id="1.10.760.10">
    <property type="entry name" value="Cytochrome c-like domain"/>
    <property type="match status" value="1"/>
</dbReference>
<dbReference type="PANTHER" id="PTHR33546">
    <property type="entry name" value="LARGE, MULTIFUNCTIONAL SECRETED PROTEIN-RELATED"/>
    <property type="match status" value="1"/>
</dbReference>
<dbReference type="PROSITE" id="PS51007">
    <property type="entry name" value="CYTC"/>
    <property type="match status" value="1"/>
</dbReference>
<keyword evidence="3 4" id="KW-0408">Iron</keyword>
<protein>
    <submittedName>
        <fullName evidence="6">Cytochrome C</fullName>
    </submittedName>
</protein>
<dbReference type="InterPro" id="IPR011042">
    <property type="entry name" value="6-blade_b-propeller_TolB-like"/>
</dbReference>
<dbReference type="InterPro" id="IPR013427">
    <property type="entry name" value="Haem-bd_dom_put"/>
</dbReference>
<dbReference type="Gene3D" id="1.25.10.10">
    <property type="entry name" value="Leucine-rich Repeat Variant"/>
    <property type="match status" value="1"/>
</dbReference>
<dbReference type="InterPro" id="IPR009056">
    <property type="entry name" value="Cyt_c-like_dom"/>
</dbReference>
<dbReference type="AlphaFoldDB" id="A0A2S8FSV0"/>
<reference evidence="6 7" key="1">
    <citation type="submission" date="2018-02" db="EMBL/GenBank/DDBJ databases">
        <title>Comparative genomes isolates from brazilian mangrove.</title>
        <authorList>
            <person name="Araujo J.E."/>
            <person name="Taketani R.G."/>
            <person name="Silva M.C.P."/>
            <person name="Loureco M.V."/>
            <person name="Andreote F.D."/>
        </authorList>
    </citation>
    <scope>NUCLEOTIDE SEQUENCE [LARGE SCALE GENOMIC DNA]</scope>
    <source>
        <strain evidence="6 7">HEX-2 MGV</strain>
    </source>
</reference>
<dbReference type="InterPro" id="IPR011041">
    <property type="entry name" value="Quinoprot_gluc/sorb_DH_b-prop"/>
</dbReference>
<dbReference type="InterPro" id="IPR016024">
    <property type="entry name" value="ARM-type_fold"/>
</dbReference>
<keyword evidence="2 4" id="KW-0479">Metal-binding</keyword>
<accession>A0A2S8FSV0</accession>
<dbReference type="InterPro" id="IPR036909">
    <property type="entry name" value="Cyt_c-like_dom_sf"/>
</dbReference>
<organism evidence="6 7">
    <name type="scientific">Blastopirellula marina</name>
    <dbReference type="NCBI Taxonomy" id="124"/>
    <lineage>
        <taxon>Bacteria</taxon>
        <taxon>Pseudomonadati</taxon>
        <taxon>Planctomycetota</taxon>
        <taxon>Planctomycetia</taxon>
        <taxon>Pirellulales</taxon>
        <taxon>Pirellulaceae</taxon>
        <taxon>Blastopirellula</taxon>
    </lineage>
</organism>
<evidence type="ECO:0000313" key="6">
    <source>
        <dbReference type="EMBL" id="PQO35258.1"/>
    </source>
</evidence>
<evidence type="ECO:0000313" key="7">
    <source>
        <dbReference type="Proteomes" id="UP000240009"/>
    </source>
</evidence>
<name>A0A2S8FSV0_9BACT</name>
<evidence type="ECO:0000256" key="3">
    <source>
        <dbReference type="ARBA" id="ARBA00023004"/>
    </source>
</evidence>
<sequence>MLICPLGYSSGSRHLAICELIHLFPSPELTIAIMIPRYIHSVLKALGTSSAIAFLSIACLAEEPDYKDQLLPVPALETSDALKAFQVADGFRIELAAAEPNVVDPVAMAFDADSRLFVIEMRGYSEDDGDVLGRVRLLEDVDDDGTYEQSTVFAEGFSWPTAICCTQGGVLVGAAPNIFWLKDNDGDGKADEQRVLFTGFNKSNVQGLLNTLKWGIDNRIHGVTSSSGGSVRKVVEGQPTGKPIPLRGRDFSIDPLTMDMIAISGGGQHGMSMNSWGEKFSCSNSDHLQQIVFEDRYLARNPYLSVSSVRRSIAQDGPQAEVYRTSPVEAWRVIRTKLRAAKIVPGIVEGGGRPAGYFTGATGVTIFRGDAWPARYQGLAIIGDVGSNLIHRKQLIEQGVAYQGIRIDEGEEFVTSSDIWFRPVQYANAPDGSLYVADMYREVIEHPKSLPPMIKKHLDLTSGRDRGRIYRIAASDYQRRPTPRLSQMSTAELVPLLTHTNSWHRETAARLIYERQDISIVPLLETSVTNASLAEGRVISLSALAGLDHLSPQVLLSAMRDEHPRVRQHAVRLSESLLKDSPELRNEVIRLADDSDVHVRFQLALSAGYLPEEDKVNVLRQLALSDGEDYDFLAAIQSSLTTGAGSLFATLATHENAPRQLLSSLAGQIGKQQLPEDIDIVARLLSAKSSDQPEICEFTIIHLGMLPGSALAQQLAKTTKGKSEIVINNMVAQAKRTLADGDAPIAARIQSLNVIRFDRFDPGVFGELLEPSQPLALQEAALKAMQQFNDPQVAELVIDYWPSMAPGMRTKAAQLLGSRANWVGMLLDAIQEKTIQPSEINISQLAELKPILSAERGQQIDGLLNRNARSDRAEIINAYRLALTLEGDKDRGHLVFTKQCTACHQLNGEGHPLGPNLAAMKNRGAEAILVNILNPNAEVNPQYMNYICLTSDGRTISGVITNETATSITLVQADNKSETILRIDIHQLRSTGVSLMPEGLEKVINPQAMSDLLKYITQSE</sequence>